<dbReference type="CDD" id="cd09917">
    <property type="entry name" value="F-box_SF"/>
    <property type="match status" value="1"/>
</dbReference>
<dbReference type="EMBL" id="LGRX02026598">
    <property type="protein sequence ID" value="KAK3250621.1"/>
    <property type="molecule type" value="Genomic_DNA"/>
</dbReference>
<keyword evidence="2" id="KW-0677">Repeat</keyword>
<comment type="caution">
    <text evidence="8">The sequence shown here is derived from an EMBL/GenBank/DDBJ whole genome shotgun (WGS) entry which is preliminary data.</text>
</comment>
<evidence type="ECO:0000256" key="2">
    <source>
        <dbReference type="ARBA" id="ARBA00022737"/>
    </source>
</evidence>
<keyword evidence="3" id="KW-0227">DNA damage</keyword>
<evidence type="ECO:0000256" key="4">
    <source>
        <dbReference type="ARBA" id="ARBA00023204"/>
    </source>
</evidence>
<dbReference type="PANTHER" id="PTHR13763:SF0">
    <property type="entry name" value="BREAST CANCER TYPE 1 SUSCEPTIBILITY PROTEIN"/>
    <property type="match status" value="1"/>
</dbReference>
<dbReference type="PANTHER" id="PTHR13763">
    <property type="entry name" value="BREAST CANCER TYPE 1 SUSCEPTIBILITY PROTEIN BRCA1"/>
    <property type="match status" value="1"/>
</dbReference>
<keyword evidence="4" id="KW-0234">DNA repair</keyword>
<dbReference type="GO" id="GO:0045944">
    <property type="term" value="P:positive regulation of transcription by RNA polymerase II"/>
    <property type="evidence" value="ECO:0007669"/>
    <property type="project" value="TreeGrafter"/>
</dbReference>
<dbReference type="AlphaFoldDB" id="A0AAE0C8W9"/>
<dbReference type="Gene3D" id="3.40.50.10190">
    <property type="entry name" value="BRCT domain"/>
    <property type="match status" value="2"/>
</dbReference>
<dbReference type="GO" id="GO:0000724">
    <property type="term" value="P:double-strand break repair via homologous recombination"/>
    <property type="evidence" value="ECO:0007669"/>
    <property type="project" value="TreeGrafter"/>
</dbReference>
<evidence type="ECO:0000313" key="9">
    <source>
        <dbReference type="Proteomes" id="UP001190700"/>
    </source>
</evidence>
<name>A0AAE0C8W9_9CHLO</name>
<evidence type="ECO:0000313" key="8">
    <source>
        <dbReference type="EMBL" id="KAK3250621.1"/>
    </source>
</evidence>
<evidence type="ECO:0000256" key="3">
    <source>
        <dbReference type="ARBA" id="ARBA00022763"/>
    </source>
</evidence>
<evidence type="ECO:0000259" key="6">
    <source>
        <dbReference type="PROSITE" id="PS50172"/>
    </source>
</evidence>
<dbReference type="Proteomes" id="UP001190700">
    <property type="component" value="Unassembled WGS sequence"/>
</dbReference>
<feature type="domain" description="BRCT" evidence="6">
    <location>
        <begin position="232"/>
        <end position="339"/>
    </location>
</feature>
<evidence type="ECO:0000256" key="5">
    <source>
        <dbReference type="ARBA" id="ARBA00023242"/>
    </source>
</evidence>
<feature type="domain" description="BRCT" evidence="6">
    <location>
        <begin position="136"/>
        <end position="201"/>
    </location>
</feature>
<dbReference type="GO" id="GO:0005634">
    <property type="term" value="C:nucleus"/>
    <property type="evidence" value="ECO:0007669"/>
    <property type="project" value="UniProtKB-SubCell"/>
</dbReference>
<dbReference type="SMART" id="SM00292">
    <property type="entry name" value="BRCT"/>
    <property type="match status" value="2"/>
</dbReference>
<dbReference type="Pfam" id="PF12937">
    <property type="entry name" value="F-box-like"/>
    <property type="match status" value="1"/>
</dbReference>
<keyword evidence="9" id="KW-1185">Reference proteome</keyword>
<dbReference type="GO" id="GO:0004842">
    <property type="term" value="F:ubiquitin-protein transferase activity"/>
    <property type="evidence" value="ECO:0007669"/>
    <property type="project" value="TreeGrafter"/>
</dbReference>
<dbReference type="InterPro" id="IPR036047">
    <property type="entry name" value="F-box-like_dom_sf"/>
</dbReference>
<dbReference type="InterPro" id="IPR036420">
    <property type="entry name" value="BRCT_dom_sf"/>
</dbReference>
<dbReference type="InterPro" id="IPR001357">
    <property type="entry name" value="BRCT_dom"/>
</dbReference>
<dbReference type="Gene3D" id="1.20.1280.50">
    <property type="match status" value="1"/>
</dbReference>
<dbReference type="SUPFAM" id="SSF52113">
    <property type="entry name" value="BRCT domain"/>
    <property type="match status" value="2"/>
</dbReference>
<dbReference type="PROSITE" id="PS50172">
    <property type="entry name" value="BRCT"/>
    <property type="match status" value="2"/>
</dbReference>
<accession>A0AAE0C8W9</accession>
<evidence type="ECO:0000256" key="1">
    <source>
        <dbReference type="ARBA" id="ARBA00004123"/>
    </source>
</evidence>
<protein>
    <recommendedName>
        <fullName evidence="10">BRCT domain-containing protein</fullName>
    </recommendedName>
</protein>
<evidence type="ECO:0000259" key="7">
    <source>
        <dbReference type="PROSITE" id="PS50181"/>
    </source>
</evidence>
<reference evidence="8 9" key="1">
    <citation type="journal article" date="2015" name="Genome Biol. Evol.">
        <title>Comparative Genomics of a Bacterivorous Green Alga Reveals Evolutionary Causalities and Consequences of Phago-Mixotrophic Mode of Nutrition.</title>
        <authorList>
            <person name="Burns J.A."/>
            <person name="Paasch A."/>
            <person name="Narechania A."/>
            <person name="Kim E."/>
        </authorList>
    </citation>
    <scope>NUCLEOTIDE SEQUENCE [LARGE SCALE GENOMIC DNA]</scope>
    <source>
        <strain evidence="8 9">PLY_AMNH</strain>
    </source>
</reference>
<sequence>MMNLQRYQALNSAKVFTRDATGRLGRTNGLTHTTLLSLPDEVLLRIMALLGWRDYFALDNVCCRFRQNAFDTPEHLSLVETAAKTAALGEVGATDLLAEETWKLVLGAALREKRLLPSGLCEERVQVLRGFCQKTGAQLARNFDSTVTHIVTHTDGPTRVAQKRWLKILQGIMQGCWVVSYDWVVASETADRWVLEHAYEAHLSVPAGLRGYEGFVAENGCLAGPREARKSRGPGLFVGERFFLAGEFVAPRLPREALVQLVESGGGVVLDKDGDGWRSGQFVPPRRGRDSVHILVSISAEAEEVNAVQDMWGRQPLQINWLMDSISAYQLCPPGPYLLPDCNVQGWTTPPPRKKHRSRSYFALFDSW</sequence>
<organism evidence="8 9">
    <name type="scientific">Cymbomonas tetramitiformis</name>
    <dbReference type="NCBI Taxonomy" id="36881"/>
    <lineage>
        <taxon>Eukaryota</taxon>
        <taxon>Viridiplantae</taxon>
        <taxon>Chlorophyta</taxon>
        <taxon>Pyramimonadophyceae</taxon>
        <taxon>Pyramimonadales</taxon>
        <taxon>Pyramimonadaceae</taxon>
        <taxon>Cymbomonas</taxon>
    </lineage>
</organism>
<feature type="domain" description="F-box" evidence="7">
    <location>
        <begin position="32"/>
        <end position="67"/>
    </location>
</feature>
<proteinExistence type="predicted"/>
<evidence type="ECO:0008006" key="10">
    <source>
        <dbReference type="Google" id="ProtNLM"/>
    </source>
</evidence>
<dbReference type="InterPro" id="IPR001810">
    <property type="entry name" value="F-box_dom"/>
</dbReference>
<keyword evidence="5" id="KW-0539">Nucleus</keyword>
<comment type="subcellular location">
    <subcellularLocation>
        <location evidence="1">Nucleus</location>
    </subcellularLocation>
</comment>
<dbReference type="PROSITE" id="PS50181">
    <property type="entry name" value="FBOX"/>
    <property type="match status" value="1"/>
</dbReference>
<dbReference type="InterPro" id="IPR031099">
    <property type="entry name" value="BRCA1-associated"/>
</dbReference>
<gene>
    <name evidence="8" type="ORF">CYMTET_40008</name>
</gene>
<dbReference type="SUPFAM" id="SSF81383">
    <property type="entry name" value="F-box domain"/>
    <property type="match status" value="1"/>
</dbReference>